<dbReference type="GO" id="GO:0003824">
    <property type="term" value="F:catalytic activity"/>
    <property type="evidence" value="ECO:0007669"/>
    <property type="project" value="InterPro"/>
</dbReference>
<keyword evidence="4" id="KW-0732">Signal</keyword>
<reference evidence="7 8" key="1">
    <citation type="submission" date="2016-12" db="EMBL/GenBank/DDBJ databases">
        <title>The whole genome sequencing and assembly of Bacillus cohnii DSM 6307T strain.</title>
        <authorList>
            <person name="Lee Y.-J."/>
            <person name="Yi H."/>
            <person name="Bahn Y.-S."/>
            <person name="Kim J.F."/>
            <person name="Lee D.-W."/>
        </authorList>
    </citation>
    <scope>NUCLEOTIDE SEQUENCE [LARGE SCALE GENOMIC DNA]</scope>
    <source>
        <strain evidence="7 8">DSM 6307</strain>
    </source>
</reference>
<evidence type="ECO:0000256" key="2">
    <source>
        <dbReference type="SAM" id="MobiDB-lite"/>
    </source>
</evidence>
<dbReference type="Pfam" id="PF14478">
    <property type="entry name" value="DUF4430"/>
    <property type="match status" value="1"/>
</dbReference>
<keyword evidence="8" id="KW-1185">Reference proteome</keyword>
<dbReference type="Gene3D" id="2.60.40.1120">
    <property type="entry name" value="Carboxypeptidase-like, regulatory domain"/>
    <property type="match status" value="1"/>
</dbReference>
<feature type="transmembrane region" description="Helical" evidence="3">
    <location>
        <begin position="724"/>
        <end position="744"/>
    </location>
</feature>
<evidence type="ECO:0000256" key="4">
    <source>
        <dbReference type="SAM" id="SignalP"/>
    </source>
</evidence>
<keyword evidence="3" id="KW-1133">Transmembrane helix</keyword>
<keyword evidence="3" id="KW-0472">Membrane</keyword>
<feature type="region of interest" description="Disordered" evidence="2">
    <location>
        <begin position="647"/>
        <end position="716"/>
    </location>
</feature>
<evidence type="ECO:0000259" key="5">
    <source>
        <dbReference type="Pfam" id="PF00432"/>
    </source>
</evidence>
<dbReference type="EMBL" id="CP018866">
    <property type="protein sequence ID" value="AST90990.1"/>
    <property type="molecule type" value="Genomic_DNA"/>
</dbReference>
<name>A0A223KNA8_9BACI</name>
<gene>
    <name evidence="7" type="ORF">BC6307_06700</name>
</gene>
<dbReference type="RefSeq" id="WP_066421047.1">
    <property type="nucleotide sequence ID" value="NZ_CP018866.1"/>
</dbReference>
<feature type="compositionally biased region" description="Basic and acidic residues" evidence="2">
    <location>
        <begin position="656"/>
        <end position="687"/>
    </location>
</feature>
<dbReference type="Gene3D" id="1.50.10.20">
    <property type="match status" value="1"/>
</dbReference>
<dbReference type="Gene3D" id="2.170.130.30">
    <property type="match status" value="1"/>
</dbReference>
<feature type="chain" id="PRO_5011235430" evidence="4">
    <location>
        <begin position="31"/>
        <end position="749"/>
    </location>
</feature>
<dbReference type="Proteomes" id="UP000215224">
    <property type="component" value="Chromosome"/>
</dbReference>
<evidence type="ECO:0000259" key="6">
    <source>
        <dbReference type="Pfam" id="PF14478"/>
    </source>
</evidence>
<keyword evidence="3" id="KW-0812">Transmembrane</keyword>
<evidence type="ECO:0000256" key="1">
    <source>
        <dbReference type="ARBA" id="ARBA00022737"/>
    </source>
</evidence>
<dbReference type="InterPro" id="IPR008930">
    <property type="entry name" value="Terpenoid_cyclase/PrenylTrfase"/>
</dbReference>
<evidence type="ECO:0000313" key="8">
    <source>
        <dbReference type="Proteomes" id="UP000215224"/>
    </source>
</evidence>
<feature type="compositionally biased region" description="Basic and acidic residues" evidence="2">
    <location>
        <begin position="694"/>
        <end position="704"/>
    </location>
</feature>
<dbReference type="InterPro" id="IPR001330">
    <property type="entry name" value="Prenyltrans"/>
</dbReference>
<evidence type="ECO:0000256" key="3">
    <source>
        <dbReference type="SAM" id="Phobius"/>
    </source>
</evidence>
<dbReference type="STRING" id="1314751.GCA_001591425_04637"/>
<proteinExistence type="predicted"/>
<dbReference type="AlphaFoldDB" id="A0A223KNA8"/>
<feature type="signal peptide" evidence="4">
    <location>
        <begin position="1"/>
        <end position="30"/>
    </location>
</feature>
<dbReference type="InterPro" id="IPR027954">
    <property type="entry name" value="Transcobalamin-like_C"/>
</dbReference>
<dbReference type="CDD" id="cd00688">
    <property type="entry name" value="ISOPREN_C2_like"/>
    <property type="match status" value="1"/>
</dbReference>
<feature type="domain" description="Prenyltransferase alpha-alpha toroid" evidence="5">
    <location>
        <begin position="463"/>
        <end position="633"/>
    </location>
</feature>
<accession>A0A223KNA8</accession>
<dbReference type="Pfam" id="PF00432">
    <property type="entry name" value="Prenyltrans"/>
    <property type="match status" value="1"/>
</dbReference>
<protein>
    <submittedName>
        <fullName evidence="7">Uncharacterized protein</fullName>
    </submittedName>
</protein>
<keyword evidence="1" id="KW-0677">Repeat</keyword>
<dbReference type="SUPFAM" id="SSF48239">
    <property type="entry name" value="Terpenoid cyclases/Protein prenyltransferases"/>
    <property type="match status" value="1"/>
</dbReference>
<sequence>MLHSFFKKSIATILSILLIFSLFHPIAATASEKDTINISVRIESWDKTVAPLTTIELAPYDITRTVGNNKVGNWHLTNDQPLAIHAIIKALELQGLDVTKKSVIDVGYQGNYIAGVNNVYEFDYGFTSGWMYKVNGVSPSVGVGTYELSNNDIVELYYIGDMMNHHFGKIAASATEVKEGDEVTFTVTGEPANWGTPPPDEAIADATILINGEKSEFKTDQNGRASIPLTNVGTYWVTAEKFGANSYNMIRPTPIKVVVTEKLPLVQAIDPVESVEVPFGTSKEDALLHLTPTTNLTDSKGNKHEVQLSWSIDGFNSTQSGEYTATGTFSLPANIEQGSVALLVTTVVKVAEQATPPAPQRELPEISTWATQISKWILKNTDFSQHDNFNDWDAIALARSGHSVPEQYYGTLVDYVTEREGNFRLVTDYERMAIAVAAIGKDPTDVAGYNFIEKIYNHERLTNQGTNGVTYALIALDTFSYEIPEDALWNRDSLVDWLLDQQNDDGGFPLAKGSISDVDVTAMTLQALSNYQTDERVQTATERAVAWLAETQLSNGGYKLWGVENSESVSQVIIALSSLKIEVEDGQFIKPEGDLLSALYAYANEDGGMAHTLGDESNYMASHQALMALAAYERNKNGKASLYNMQDVHEEEEVESNPRDDKEEEKPGKEQPKPEQQPEGKQQEEAPKNNANNENKEEGKKESNKAGSNTGDVKNKLPKTATSIYQFLLLGFALLLIGTFLYRLQARKG</sequence>
<organism evidence="7 8">
    <name type="scientific">Sutcliffiella cohnii</name>
    <dbReference type="NCBI Taxonomy" id="33932"/>
    <lineage>
        <taxon>Bacteria</taxon>
        <taxon>Bacillati</taxon>
        <taxon>Bacillota</taxon>
        <taxon>Bacilli</taxon>
        <taxon>Bacillales</taxon>
        <taxon>Bacillaceae</taxon>
        <taxon>Sutcliffiella</taxon>
    </lineage>
</organism>
<feature type="domain" description="Transcobalamin-like C-terminal" evidence="6">
    <location>
        <begin position="102"/>
        <end position="158"/>
    </location>
</feature>
<dbReference type="KEGG" id="bcoh:BC6307_06700"/>
<evidence type="ECO:0000313" key="7">
    <source>
        <dbReference type="EMBL" id="AST90990.1"/>
    </source>
</evidence>